<dbReference type="InterPro" id="IPR004701">
    <property type="entry name" value="PTS_EIIA_man-typ"/>
</dbReference>
<accession>A0A1H0VNN8</accession>
<dbReference type="InterPro" id="IPR036662">
    <property type="entry name" value="PTS_EIIA_man-typ_sf"/>
</dbReference>
<keyword evidence="5" id="KW-0808">Transferase</keyword>
<proteinExistence type="predicted"/>
<dbReference type="PANTHER" id="PTHR33799:SF1">
    <property type="entry name" value="PTS SYSTEM MANNOSE-SPECIFIC EIIAB COMPONENT-RELATED"/>
    <property type="match status" value="1"/>
</dbReference>
<dbReference type="Proteomes" id="UP000198597">
    <property type="component" value="Unassembled WGS sequence"/>
</dbReference>
<dbReference type="SUPFAM" id="SSF53062">
    <property type="entry name" value="PTS system fructose IIA component-like"/>
    <property type="match status" value="1"/>
</dbReference>
<keyword evidence="4" id="KW-0762">Sugar transport</keyword>
<dbReference type="Gene3D" id="3.40.50.510">
    <property type="entry name" value="Phosphotransferase system, mannose-type IIA component"/>
    <property type="match status" value="1"/>
</dbReference>
<feature type="domain" description="PTS EIIA type-4" evidence="8">
    <location>
        <begin position="1"/>
        <end position="141"/>
    </location>
</feature>
<keyword evidence="6" id="KW-0598">Phosphotransferase system</keyword>
<evidence type="ECO:0000259" key="8">
    <source>
        <dbReference type="PROSITE" id="PS51096"/>
    </source>
</evidence>
<name>A0A1H0VNN8_9CLOT</name>
<keyword evidence="3" id="KW-0963">Cytoplasm</keyword>
<evidence type="ECO:0000256" key="1">
    <source>
        <dbReference type="ARBA" id="ARBA00004496"/>
    </source>
</evidence>
<dbReference type="RefSeq" id="WP_175490908.1">
    <property type="nucleotide sequence ID" value="NZ_FNJM01000018.1"/>
</dbReference>
<evidence type="ECO:0000256" key="7">
    <source>
        <dbReference type="ARBA" id="ARBA00022777"/>
    </source>
</evidence>
<keyword evidence="10" id="KW-1185">Reference proteome</keyword>
<dbReference type="PANTHER" id="PTHR33799">
    <property type="entry name" value="PTS PERMEASE-RELATED-RELATED"/>
    <property type="match status" value="1"/>
</dbReference>
<reference evidence="9 10" key="1">
    <citation type="submission" date="2016-10" db="EMBL/GenBank/DDBJ databases">
        <authorList>
            <person name="de Groot N.N."/>
        </authorList>
    </citation>
    <scope>NUCLEOTIDE SEQUENCE [LARGE SCALE GENOMIC DNA]</scope>
    <source>
        <strain evidence="9 10">DSM 12272</strain>
    </source>
</reference>
<evidence type="ECO:0000256" key="5">
    <source>
        <dbReference type="ARBA" id="ARBA00022679"/>
    </source>
</evidence>
<dbReference type="PROSITE" id="PS51096">
    <property type="entry name" value="PTS_EIIA_TYPE_4"/>
    <property type="match status" value="1"/>
</dbReference>
<dbReference type="InterPro" id="IPR033887">
    <property type="entry name" value="PTS_IIA_man"/>
</dbReference>
<dbReference type="GO" id="GO:0016301">
    <property type="term" value="F:kinase activity"/>
    <property type="evidence" value="ECO:0007669"/>
    <property type="project" value="UniProtKB-KW"/>
</dbReference>
<dbReference type="InterPro" id="IPR051471">
    <property type="entry name" value="Bacterial_PTS_sugar_comp"/>
</dbReference>
<dbReference type="GO" id="GO:0009401">
    <property type="term" value="P:phosphoenolpyruvate-dependent sugar phosphotransferase system"/>
    <property type="evidence" value="ECO:0007669"/>
    <property type="project" value="UniProtKB-KW"/>
</dbReference>
<evidence type="ECO:0000256" key="6">
    <source>
        <dbReference type="ARBA" id="ARBA00022683"/>
    </source>
</evidence>
<sequence length="141" mass="15658">MKSIIIVSHGTIAKGIYQATNMIYGDINNVNYLCLEQTMGIDFFRQKLDQLIESVKDADQIVVLADLKGGSPYTSAVTLLSEKGLLQKSKIIAGLNLPMILSVLFIENEIGDKEIKEIINEAKEGIIEFEIPVEENENDDL</sequence>
<protein>
    <submittedName>
        <fullName evidence="9">PTS system, N-acetylgalactosamine-specific IIA component</fullName>
    </submittedName>
</protein>
<keyword evidence="2" id="KW-0813">Transport</keyword>
<evidence type="ECO:0000256" key="3">
    <source>
        <dbReference type="ARBA" id="ARBA00022490"/>
    </source>
</evidence>
<dbReference type="AlphaFoldDB" id="A0A1H0VNN8"/>
<evidence type="ECO:0000256" key="2">
    <source>
        <dbReference type="ARBA" id="ARBA00022448"/>
    </source>
</evidence>
<dbReference type="EMBL" id="FNJM01000018">
    <property type="protein sequence ID" value="SDP79805.1"/>
    <property type="molecule type" value="Genomic_DNA"/>
</dbReference>
<organism evidence="9 10">
    <name type="scientific">Clostridium gasigenes</name>
    <dbReference type="NCBI Taxonomy" id="94869"/>
    <lineage>
        <taxon>Bacteria</taxon>
        <taxon>Bacillati</taxon>
        <taxon>Bacillota</taxon>
        <taxon>Clostridia</taxon>
        <taxon>Eubacteriales</taxon>
        <taxon>Clostridiaceae</taxon>
        <taxon>Clostridium</taxon>
    </lineage>
</organism>
<dbReference type="STRING" id="94869.SAMN04488529_1182"/>
<dbReference type="Pfam" id="PF03610">
    <property type="entry name" value="EIIA-man"/>
    <property type="match status" value="1"/>
</dbReference>
<evidence type="ECO:0000256" key="4">
    <source>
        <dbReference type="ARBA" id="ARBA00022597"/>
    </source>
</evidence>
<keyword evidence="7" id="KW-0418">Kinase</keyword>
<evidence type="ECO:0000313" key="9">
    <source>
        <dbReference type="EMBL" id="SDP79805.1"/>
    </source>
</evidence>
<gene>
    <name evidence="9" type="ORF">SAMN04488529_1182</name>
</gene>
<dbReference type="CDD" id="cd00006">
    <property type="entry name" value="PTS_IIA_man"/>
    <property type="match status" value="1"/>
</dbReference>
<dbReference type="GO" id="GO:0005737">
    <property type="term" value="C:cytoplasm"/>
    <property type="evidence" value="ECO:0007669"/>
    <property type="project" value="UniProtKB-SubCell"/>
</dbReference>
<dbReference type="GO" id="GO:0016020">
    <property type="term" value="C:membrane"/>
    <property type="evidence" value="ECO:0007669"/>
    <property type="project" value="InterPro"/>
</dbReference>
<comment type="subcellular location">
    <subcellularLocation>
        <location evidence="1">Cytoplasm</location>
    </subcellularLocation>
</comment>
<evidence type="ECO:0000313" key="10">
    <source>
        <dbReference type="Proteomes" id="UP000198597"/>
    </source>
</evidence>